<evidence type="ECO:0000313" key="2">
    <source>
        <dbReference type="EMBL" id="MET4575435.1"/>
    </source>
</evidence>
<dbReference type="CDD" id="cd02976">
    <property type="entry name" value="NrdH"/>
    <property type="match status" value="1"/>
</dbReference>
<organism evidence="2 3">
    <name type="scientific">Ottowia thiooxydans</name>
    <dbReference type="NCBI Taxonomy" id="219182"/>
    <lineage>
        <taxon>Bacteria</taxon>
        <taxon>Pseudomonadati</taxon>
        <taxon>Pseudomonadota</taxon>
        <taxon>Betaproteobacteria</taxon>
        <taxon>Burkholderiales</taxon>
        <taxon>Comamonadaceae</taxon>
        <taxon>Ottowia</taxon>
    </lineage>
</organism>
<keyword evidence="3" id="KW-1185">Reference proteome</keyword>
<dbReference type="Proteomes" id="UP001549320">
    <property type="component" value="Unassembled WGS sequence"/>
</dbReference>
<dbReference type="EMBL" id="JBEPSH010000001">
    <property type="protein sequence ID" value="MET4575435.1"/>
    <property type="molecule type" value="Genomic_DNA"/>
</dbReference>
<dbReference type="InterPro" id="IPR036249">
    <property type="entry name" value="Thioredoxin-like_sf"/>
</dbReference>
<protein>
    <submittedName>
        <fullName evidence="2">Glutaredoxin</fullName>
    </submittedName>
</protein>
<proteinExistence type="predicted"/>
<feature type="domain" description="Glutaredoxin" evidence="1">
    <location>
        <begin position="33"/>
        <end position="89"/>
    </location>
</feature>
<comment type="caution">
    <text evidence="2">The sequence shown here is derived from an EMBL/GenBank/DDBJ whole genome shotgun (WGS) entry which is preliminary data.</text>
</comment>
<dbReference type="InterPro" id="IPR002109">
    <property type="entry name" value="Glutaredoxin"/>
</dbReference>
<name>A0ABV2Q343_9BURK</name>
<dbReference type="Gene3D" id="3.40.30.10">
    <property type="entry name" value="Glutaredoxin"/>
    <property type="match status" value="1"/>
</dbReference>
<dbReference type="SUPFAM" id="SSF52833">
    <property type="entry name" value="Thioredoxin-like"/>
    <property type="match status" value="1"/>
</dbReference>
<gene>
    <name evidence="2" type="ORF">ABIE13_000532</name>
</gene>
<accession>A0ABV2Q343</accession>
<reference evidence="2 3" key="1">
    <citation type="submission" date="2024-06" db="EMBL/GenBank/DDBJ databases">
        <title>Sorghum-associated microbial communities from plants grown in Nebraska, USA.</title>
        <authorList>
            <person name="Schachtman D."/>
        </authorList>
    </citation>
    <scope>NUCLEOTIDE SEQUENCE [LARGE SCALE GENOMIC DNA]</scope>
    <source>
        <strain evidence="2 3">2709</strain>
    </source>
</reference>
<dbReference type="PROSITE" id="PS51354">
    <property type="entry name" value="GLUTAREDOXIN_2"/>
    <property type="match status" value="1"/>
</dbReference>
<sequence length="117" mass="12759">MTIDLKPGPTYGLGEHPYKLKEPAMTSANHPPVIVYTTPTCPDCWALKAWLNREGVAFEERDLTVPEIMAEAKVRTGVRVAPITLVGKQLFYGTFPSQKPGLTVALGLSHAPNERAS</sequence>
<evidence type="ECO:0000259" key="1">
    <source>
        <dbReference type="Pfam" id="PF00462"/>
    </source>
</evidence>
<dbReference type="Pfam" id="PF00462">
    <property type="entry name" value="Glutaredoxin"/>
    <property type="match status" value="1"/>
</dbReference>
<dbReference type="RefSeq" id="WP_354440878.1">
    <property type="nucleotide sequence ID" value="NZ_JBEPSH010000001.1"/>
</dbReference>
<evidence type="ECO:0000313" key="3">
    <source>
        <dbReference type="Proteomes" id="UP001549320"/>
    </source>
</evidence>